<keyword evidence="6" id="KW-0963">Cytoplasm</keyword>
<dbReference type="Gene3D" id="2.60.200.30">
    <property type="entry name" value="Probable inorganic polyphosphate/atp-NAD kinase, domain 2"/>
    <property type="match status" value="1"/>
</dbReference>
<dbReference type="InterPro" id="IPR016064">
    <property type="entry name" value="NAD/diacylglycerol_kinase_sf"/>
</dbReference>
<reference evidence="7" key="2">
    <citation type="journal article" date="2021" name="PeerJ">
        <title>Extensive microbial diversity within the chicken gut microbiome revealed by metagenomics and culture.</title>
        <authorList>
            <person name="Gilroy R."/>
            <person name="Ravi A."/>
            <person name="Getino M."/>
            <person name="Pursley I."/>
            <person name="Horton D.L."/>
            <person name="Alikhan N.F."/>
            <person name="Baker D."/>
            <person name="Gharbi K."/>
            <person name="Hall N."/>
            <person name="Watson M."/>
            <person name="Adriaenssens E.M."/>
            <person name="Foster-Nyarko E."/>
            <person name="Jarju S."/>
            <person name="Secka A."/>
            <person name="Antonio M."/>
            <person name="Oren A."/>
            <person name="Chaudhuri R.R."/>
            <person name="La Ragione R."/>
            <person name="Hildebrand F."/>
            <person name="Pallen M.J."/>
        </authorList>
    </citation>
    <scope>NUCLEOTIDE SEQUENCE</scope>
    <source>
        <strain evidence="7">10669</strain>
    </source>
</reference>
<keyword evidence="3 6" id="KW-0521">NADP</keyword>
<protein>
    <recommendedName>
        <fullName evidence="6">NAD kinase</fullName>
        <ecNumber evidence="6">2.7.1.23</ecNumber>
    </recommendedName>
    <alternativeName>
        <fullName evidence="6">ATP-dependent NAD kinase</fullName>
    </alternativeName>
</protein>
<dbReference type="EMBL" id="DVOG01000173">
    <property type="protein sequence ID" value="HIV04779.1"/>
    <property type="molecule type" value="Genomic_DNA"/>
</dbReference>
<evidence type="ECO:0000256" key="1">
    <source>
        <dbReference type="ARBA" id="ARBA00022679"/>
    </source>
</evidence>
<dbReference type="AlphaFoldDB" id="A0A9D1T1U7"/>
<dbReference type="Proteomes" id="UP000886812">
    <property type="component" value="Unassembled WGS sequence"/>
</dbReference>
<organism evidence="7 8">
    <name type="scientific">Candidatus Spyradosoma merdigallinarum</name>
    <dbReference type="NCBI Taxonomy" id="2840950"/>
    <lineage>
        <taxon>Bacteria</taxon>
        <taxon>Pseudomonadati</taxon>
        <taxon>Verrucomicrobiota</taxon>
        <taxon>Opitutia</taxon>
        <taxon>Opitutia incertae sedis</taxon>
        <taxon>Candidatus Spyradosoma</taxon>
    </lineage>
</organism>
<dbReference type="GO" id="GO:0006741">
    <property type="term" value="P:NADP+ biosynthetic process"/>
    <property type="evidence" value="ECO:0007669"/>
    <property type="project" value="UniProtKB-UniRule"/>
</dbReference>
<evidence type="ECO:0000256" key="5">
    <source>
        <dbReference type="ARBA" id="ARBA00047925"/>
    </source>
</evidence>
<gene>
    <name evidence="6" type="primary">nadK</name>
    <name evidence="7" type="ORF">IAC75_06510</name>
</gene>
<evidence type="ECO:0000256" key="3">
    <source>
        <dbReference type="ARBA" id="ARBA00022857"/>
    </source>
</evidence>
<dbReference type="Pfam" id="PF20143">
    <property type="entry name" value="NAD_kinase_C"/>
    <property type="match status" value="1"/>
</dbReference>
<dbReference type="GO" id="GO:0051287">
    <property type="term" value="F:NAD binding"/>
    <property type="evidence" value="ECO:0007669"/>
    <property type="project" value="UniProtKB-ARBA"/>
</dbReference>
<dbReference type="Pfam" id="PF01513">
    <property type="entry name" value="NAD_kinase"/>
    <property type="match status" value="1"/>
</dbReference>
<dbReference type="GO" id="GO:0003951">
    <property type="term" value="F:NAD+ kinase activity"/>
    <property type="evidence" value="ECO:0007669"/>
    <property type="project" value="UniProtKB-UniRule"/>
</dbReference>
<dbReference type="GO" id="GO:0046872">
    <property type="term" value="F:metal ion binding"/>
    <property type="evidence" value="ECO:0007669"/>
    <property type="project" value="UniProtKB-UniRule"/>
</dbReference>
<evidence type="ECO:0000313" key="8">
    <source>
        <dbReference type="Proteomes" id="UP000886812"/>
    </source>
</evidence>
<keyword evidence="6" id="KW-0547">Nucleotide-binding</keyword>
<dbReference type="InterPro" id="IPR017437">
    <property type="entry name" value="ATP-NAD_kinase_PpnK-typ_C"/>
</dbReference>
<feature type="binding site" evidence="6">
    <location>
        <position position="164"/>
    </location>
    <ligand>
        <name>NAD(+)</name>
        <dbReference type="ChEBI" id="CHEBI:57540"/>
    </ligand>
</feature>
<feature type="binding site" evidence="6">
    <location>
        <begin position="60"/>
        <end position="61"/>
    </location>
    <ligand>
        <name>NAD(+)</name>
        <dbReference type="ChEBI" id="CHEBI:57540"/>
    </ligand>
</feature>
<keyword evidence="2 6" id="KW-0418">Kinase</keyword>
<dbReference type="InterPro" id="IPR002504">
    <property type="entry name" value="NADK"/>
</dbReference>
<comment type="subcellular location">
    <subcellularLocation>
        <location evidence="6">Cytoplasm</location>
    </subcellularLocation>
</comment>
<dbReference type="Gene3D" id="3.40.50.10330">
    <property type="entry name" value="Probable inorganic polyphosphate/atp-NAD kinase, domain 1"/>
    <property type="match status" value="1"/>
</dbReference>
<dbReference type="GO" id="GO:0005737">
    <property type="term" value="C:cytoplasm"/>
    <property type="evidence" value="ECO:0007669"/>
    <property type="project" value="UniProtKB-SubCell"/>
</dbReference>
<comment type="cofactor">
    <cofactor evidence="6">
        <name>a divalent metal cation</name>
        <dbReference type="ChEBI" id="CHEBI:60240"/>
    </cofactor>
</comment>
<feature type="binding site" evidence="6">
    <location>
        <position position="144"/>
    </location>
    <ligand>
        <name>NAD(+)</name>
        <dbReference type="ChEBI" id="CHEBI:57540"/>
    </ligand>
</feature>
<keyword evidence="4 6" id="KW-0520">NAD</keyword>
<sequence length="275" mass="29393">MRIRKLAVLWNAEKAGALDCARAVAEAAEKLGAETVLTNAHPVPADFLSGADACCVIGGDGTILGAVESAAANGVPIFGVNRGKLGYLANYSEEDLPRCVEDVFAGRCRKVAHRLLECRLAADAPGTRRLALNDVVVKAWENFKMTALRVDSRTHGYINTYHSDGLILTTSTGSTAYSLGAGGPLIHSDADVFALSPICPHTLSNRTLVLPADMEIEIRNETPGVPVGISVDGRTPLSGENAFPIAMRMSDAQLDILQPEGLSEFDILRKKLRWI</sequence>
<comment type="similarity">
    <text evidence="6">Belongs to the NAD kinase family.</text>
</comment>
<keyword evidence="1 6" id="KW-0808">Transferase</keyword>
<evidence type="ECO:0000313" key="7">
    <source>
        <dbReference type="EMBL" id="HIV04779.1"/>
    </source>
</evidence>
<comment type="function">
    <text evidence="6">Involved in the regulation of the intracellular balance of NAD and NADP, and is a key enzyme in the biosynthesis of NADP. Catalyzes specifically the phosphorylation on 2'-hydroxyl of the adenosine moiety of NAD to yield NADP.</text>
</comment>
<keyword evidence="6" id="KW-0067">ATP-binding</keyword>
<dbReference type="PANTHER" id="PTHR20275:SF0">
    <property type="entry name" value="NAD KINASE"/>
    <property type="match status" value="1"/>
</dbReference>
<reference evidence="7" key="1">
    <citation type="submission" date="2020-10" db="EMBL/GenBank/DDBJ databases">
        <authorList>
            <person name="Gilroy R."/>
        </authorList>
    </citation>
    <scope>NUCLEOTIDE SEQUENCE</scope>
    <source>
        <strain evidence="7">10669</strain>
    </source>
</reference>
<accession>A0A9D1T1U7</accession>
<dbReference type="PANTHER" id="PTHR20275">
    <property type="entry name" value="NAD KINASE"/>
    <property type="match status" value="1"/>
</dbReference>
<feature type="active site" description="Proton acceptor" evidence="6">
    <location>
        <position position="60"/>
    </location>
</feature>
<proteinExistence type="inferred from homology"/>
<evidence type="ECO:0000256" key="4">
    <source>
        <dbReference type="ARBA" id="ARBA00023027"/>
    </source>
</evidence>
<evidence type="ECO:0000256" key="6">
    <source>
        <dbReference type="HAMAP-Rule" id="MF_00361"/>
    </source>
</evidence>
<dbReference type="HAMAP" id="MF_00361">
    <property type="entry name" value="NAD_kinase"/>
    <property type="match status" value="1"/>
</dbReference>
<evidence type="ECO:0000256" key="2">
    <source>
        <dbReference type="ARBA" id="ARBA00022777"/>
    </source>
</evidence>
<dbReference type="GO" id="GO:0005524">
    <property type="term" value="F:ATP binding"/>
    <property type="evidence" value="ECO:0007669"/>
    <property type="project" value="UniProtKB-KW"/>
</dbReference>
<name>A0A9D1T1U7_9BACT</name>
<feature type="binding site" evidence="6">
    <location>
        <position position="162"/>
    </location>
    <ligand>
        <name>NAD(+)</name>
        <dbReference type="ChEBI" id="CHEBI:57540"/>
    </ligand>
</feature>
<dbReference type="SUPFAM" id="SSF111331">
    <property type="entry name" value="NAD kinase/diacylglycerol kinase-like"/>
    <property type="match status" value="1"/>
</dbReference>
<dbReference type="GO" id="GO:0019674">
    <property type="term" value="P:NAD+ metabolic process"/>
    <property type="evidence" value="ECO:0007669"/>
    <property type="project" value="InterPro"/>
</dbReference>
<comment type="catalytic activity">
    <reaction evidence="5 6">
        <text>NAD(+) + ATP = ADP + NADP(+) + H(+)</text>
        <dbReference type="Rhea" id="RHEA:18629"/>
        <dbReference type="ChEBI" id="CHEBI:15378"/>
        <dbReference type="ChEBI" id="CHEBI:30616"/>
        <dbReference type="ChEBI" id="CHEBI:57540"/>
        <dbReference type="ChEBI" id="CHEBI:58349"/>
        <dbReference type="ChEBI" id="CHEBI:456216"/>
        <dbReference type="EC" id="2.7.1.23"/>
    </reaction>
</comment>
<feature type="binding site" evidence="6">
    <location>
        <begin position="133"/>
        <end position="134"/>
    </location>
    <ligand>
        <name>NAD(+)</name>
        <dbReference type="ChEBI" id="CHEBI:57540"/>
    </ligand>
</feature>
<dbReference type="InterPro" id="IPR017438">
    <property type="entry name" value="ATP-NAD_kinase_N"/>
</dbReference>
<comment type="caution">
    <text evidence="7">The sequence shown here is derived from an EMBL/GenBank/DDBJ whole genome shotgun (WGS) entry which is preliminary data.</text>
</comment>
<dbReference type="EC" id="2.7.1.23" evidence="6"/>
<comment type="caution">
    <text evidence="6">Lacks conserved residue(s) required for the propagation of feature annotation.</text>
</comment>